<keyword evidence="3" id="KW-0540">Nuclease</keyword>
<keyword evidence="4" id="KW-0255">Endonuclease</keyword>
<proteinExistence type="predicted"/>
<dbReference type="Gene3D" id="3.30.70.270">
    <property type="match status" value="1"/>
</dbReference>
<dbReference type="InterPro" id="IPR056924">
    <property type="entry name" value="SH3_Tf2-1"/>
</dbReference>
<dbReference type="InterPro" id="IPR043502">
    <property type="entry name" value="DNA/RNA_pol_sf"/>
</dbReference>
<dbReference type="CDD" id="cd00303">
    <property type="entry name" value="retropepsin_like"/>
    <property type="match status" value="1"/>
</dbReference>
<evidence type="ECO:0000256" key="1">
    <source>
        <dbReference type="ARBA" id="ARBA00022679"/>
    </source>
</evidence>
<dbReference type="Pfam" id="PF17919">
    <property type="entry name" value="RT_RNaseH_2"/>
    <property type="match status" value="1"/>
</dbReference>
<dbReference type="InterPro" id="IPR043128">
    <property type="entry name" value="Rev_trsase/Diguanyl_cyclase"/>
</dbReference>
<accession>A0ABM4UYI8</accession>
<dbReference type="InterPro" id="IPR041577">
    <property type="entry name" value="RT_RNaseH_2"/>
</dbReference>
<dbReference type="Pfam" id="PF03732">
    <property type="entry name" value="Retrotrans_gag"/>
    <property type="match status" value="1"/>
</dbReference>
<feature type="compositionally biased region" description="Low complexity" evidence="7">
    <location>
        <begin position="1"/>
        <end position="18"/>
    </location>
</feature>
<dbReference type="PANTHER" id="PTHR37984:SF5">
    <property type="entry name" value="PROTEIN NYNRIN-LIKE"/>
    <property type="match status" value="1"/>
</dbReference>
<dbReference type="InterPro" id="IPR050951">
    <property type="entry name" value="Retrovirus_Pol_polyprotein"/>
</dbReference>
<feature type="coiled-coil region" evidence="6">
    <location>
        <begin position="80"/>
        <end position="132"/>
    </location>
</feature>
<dbReference type="InterPro" id="IPR001584">
    <property type="entry name" value="Integrase_cat-core"/>
</dbReference>
<dbReference type="InterPro" id="IPR005162">
    <property type="entry name" value="Retrotrans_gag_dom"/>
</dbReference>
<organism evidence="9 10">
    <name type="scientific">Coffea arabica</name>
    <name type="common">Arabian coffee</name>
    <dbReference type="NCBI Taxonomy" id="13443"/>
    <lineage>
        <taxon>Eukaryota</taxon>
        <taxon>Viridiplantae</taxon>
        <taxon>Streptophyta</taxon>
        <taxon>Embryophyta</taxon>
        <taxon>Tracheophyta</taxon>
        <taxon>Spermatophyta</taxon>
        <taxon>Magnoliopsida</taxon>
        <taxon>eudicotyledons</taxon>
        <taxon>Gunneridae</taxon>
        <taxon>Pentapetalae</taxon>
        <taxon>asterids</taxon>
        <taxon>lamiids</taxon>
        <taxon>Gentianales</taxon>
        <taxon>Rubiaceae</taxon>
        <taxon>Ixoroideae</taxon>
        <taxon>Gardenieae complex</taxon>
        <taxon>Bertiereae - Coffeeae clade</taxon>
        <taxon>Coffeeae</taxon>
        <taxon>Coffea</taxon>
    </lineage>
</organism>
<evidence type="ECO:0000313" key="9">
    <source>
        <dbReference type="Proteomes" id="UP001652660"/>
    </source>
</evidence>
<dbReference type="InterPro" id="IPR036397">
    <property type="entry name" value="RNaseH_sf"/>
</dbReference>
<dbReference type="SUPFAM" id="SSF56672">
    <property type="entry name" value="DNA/RNA polymerases"/>
    <property type="match status" value="1"/>
</dbReference>
<evidence type="ECO:0000256" key="7">
    <source>
        <dbReference type="SAM" id="MobiDB-lite"/>
    </source>
</evidence>
<protein>
    <recommendedName>
        <fullName evidence="8">Integrase catalytic domain-containing protein</fullName>
    </recommendedName>
</protein>
<evidence type="ECO:0000259" key="8">
    <source>
        <dbReference type="PROSITE" id="PS50994"/>
    </source>
</evidence>
<dbReference type="InterPro" id="IPR012337">
    <property type="entry name" value="RNaseH-like_sf"/>
</dbReference>
<keyword evidence="6" id="KW-0175">Coiled coil</keyword>
<keyword evidence="9" id="KW-1185">Reference proteome</keyword>
<dbReference type="InterPro" id="IPR016197">
    <property type="entry name" value="Chromo-like_dom_sf"/>
</dbReference>
<dbReference type="SUPFAM" id="SSF54160">
    <property type="entry name" value="Chromo domain-like"/>
    <property type="match status" value="1"/>
</dbReference>
<sequence length="1030" mass="117571">MENENGHANGNGVANGHVEPLRSISYRPRDGGPRIRYTPADRFPRCQCRVTYAYPNELVQSLDDDRRQLRDANHILTQDVEELSIMVDTQMDRIAELEQRLAAERARSEAAREELGRQRSRLTRVAEEVRDRSAGIRADATMMIDEVMGIIQGITRLWIDKLEVESVGDQLGNTPRLVVIGNHIPRTWANFTREFNAKFLPPLIQEKREDDFIKCRQGAVSVAEYEIQFTKLSRFAPELIATEQRRVRRFVQGLNVEMQEGLAAVRIDTFADVVERGQRVEVARAQENPSRPRKDLAQAAVGSRLMQVLHRPKRAGHTEDGCWRKEGKCLRCGSSEHQIAGCPKIQEGGTPSARQATAGGNRPKVPARVYAMDDQPVPDSSEDVEGTLPIFHRLARVLIDPGATHSFVNPIFMSGIDVQPVKLPFDLEVRLPMGNRSIITSLAYKNCEFWVGEGKMLVDLVSLDIKGYDAIIGMDFLAHYHAKLDCRAKVVEFWIPGEATLKLDVKGQEVSKDRIAVDPAKVETVTMWKQLETPTEVRSFLGLAGYYRRFIKDFSKIAGPMTELTKKNSKFIWTPKCESSFQELKKRLTSAPILALPDGVEGYVVYYDASKEGKANVVADALSRKAQVAGLMVKEWDMLEEDVAKFVQNCLICQQVKAEHQKPSGLLQPLEIPEWKWEHIAMDFVTGLPRSQQGFDAIWVIVDRLTKSAHFLPVSMSFSLEKLAKLYTEEIMRLHGIPISIVSDRDPRFVSRFWQKFQETLGTKLKFSTAYHPQTDGQSERTIQTLENMLRSCILDFGGKWSQYMALVEFAYNNSYHASIQMAPYEALYGRRCRSPIHWDEVGEKKILDSTVIPWMEEAREKVKVIRERLQTAQSRQKSYADTRRKDLEFEVGDRVFLRVKPAKGGVVSKKGKKLKPRYIGPFEILKRIGKVAYQLQLPSSMAKIHNVFHVSMLKKYHPDPSHVLQLEGIEVDESLTYEEGPVRILEREVKELRDKKIPLVKILWKNHGMEEATWELEADMQRKYPELFL</sequence>
<gene>
    <name evidence="10" type="primary">LOC140009875</name>
</gene>
<dbReference type="SUPFAM" id="SSF53098">
    <property type="entry name" value="Ribonuclease H-like"/>
    <property type="match status" value="1"/>
</dbReference>
<dbReference type="Pfam" id="PF08284">
    <property type="entry name" value="RVP_2"/>
    <property type="match status" value="1"/>
</dbReference>
<name>A0ABM4UYI8_COFAR</name>
<dbReference type="RefSeq" id="XP_071912309.1">
    <property type="nucleotide sequence ID" value="XM_072056208.1"/>
</dbReference>
<keyword evidence="2" id="KW-0548">Nucleotidyltransferase</keyword>
<dbReference type="Gene3D" id="2.40.70.10">
    <property type="entry name" value="Acid Proteases"/>
    <property type="match status" value="1"/>
</dbReference>
<dbReference type="InterPro" id="IPR021109">
    <property type="entry name" value="Peptidase_aspartic_dom_sf"/>
</dbReference>
<evidence type="ECO:0000256" key="3">
    <source>
        <dbReference type="ARBA" id="ARBA00022722"/>
    </source>
</evidence>
<keyword evidence="5" id="KW-0511">Multifunctional enzyme</keyword>
<keyword evidence="1" id="KW-0808">Transferase</keyword>
<dbReference type="Gene3D" id="3.30.420.10">
    <property type="entry name" value="Ribonuclease H-like superfamily/Ribonuclease H"/>
    <property type="match status" value="1"/>
</dbReference>
<reference evidence="10" key="1">
    <citation type="submission" date="2025-08" db="UniProtKB">
        <authorList>
            <consortium name="RefSeq"/>
        </authorList>
    </citation>
    <scope>IDENTIFICATION</scope>
    <source>
        <tissue evidence="10">Leaves</tissue>
    </source>
</reference>
<evidence type="ECO:0000256" key="4">
    <source>
        <dbReference type="ARBA" id="ARBA00022759"/>
    </source>
</evidence>
<feature type="region of interest" description="Disordered" evidence="7">
    <location>
        <begin position="343"/>
        <end position="363"/>
    </location>
</feature>
<dbReference type="Proteomes" id="UP001652660">
    <property type="component" value="Chromosome 6e"/>
</dbReference>
<evidence type="ECO:0000256" key="2">
    <source>
        <dbReference type="ARBA" id="ARBA00022695"/>
    </source>
</evidence>
<dbReference type="PROSITE" id="PS50994">
    <property type="entry name" value="INTEGRASE"/>
    <property type="match status" value="1"/>
</dbReference>
<feature type="region of interest" description="Disordered" evidence="7">
    <location>
        <begin position="1"/>
        <end position="38"/>
    </location>
</feature>
<dbReference type="SUPFAM" id="SSF50630">
    <property type="entry name" value="Acid proteases"/>
    <property type="match status" value="1"/>
</dbReference>
<dbReference type="Pfam" id="PF24626">
    <property type="entry name" value="SH3_Tf2-1"/>
    <property type="match status" value="1"/>
</dbReference>
<keyword evidence="4" id="KW-0378">Hydrolase</keyword>
<dbReference type="PANTHER" id="PTHR37984">
    <property type="entry name" value="PROTEIN CBG26694"/>
    <property type="match status" value="1"/>
</dbReference>
<feature type="domain" description="Integrase catalytic" evidence="8">
    <location>
        <begin position="669"/>
        <end position="832"/>
    </location>
</feature>
<evidence type="ECO:0000313" key="10">
    <source>
        <dbReference type="RefSeq" id="XP_071912309.1"/>
    </source>
</evidence>
<evidence type="ECO:0000256" key="6">
    <source>
        <dbReference type="SAM" id="Coils"/>
    </source>
</evidence>
<dbReference type="GeneID" id="140009875"/>
<evidence type="ECO:0000256" key="5">
    <source>
        <dbReference type="ARBA" id="ARBA00023268"/>
    </source>
</evidence>